<proteinExistence type="inferred from homology"/>
<sequence>MQLNGEQELVITGDAQVRRVDSVSKGDVIRYHEKSGQVKVRGNGLLMQQGSIVRSPSIDYNLNSEEGELDDPQFWLTWGAAGYADHGTIFSNEHLRLKNMSYSACPCPEPSWWIKAPRVDLYTDQNEGVARNGVLYFKGVPLFYSPYFSFPLREERKSGFLTPLYSYSSNASFEFAAPYYFNLAPNYDATVTPRFLSKRGLQLEAEGRYLGRSYEGIVAGTYINKDKVTQTKRWLIDAQHRQNLGKGFGFSYAYRRVSDDDYFRDFTTLDLGASTTSELLSNATLTWSGYKYFNASLVASQYQVLQDPGSGYRQEYSRMPSFSLRGARYNWAGFDVTSENEITRFSVPYYSGSLRKFDEYRRSFPGETVRNMPEGVRASSYTAISYPMVRAAGYITPKVGLHLSHYDTDWKGLSGNNPRRDNVKIQNRVVPLYSVDSGLYFERSGSLFGMPTMQTLEPRAFYLYVPYRDQRQLPLYDTSVATFNMSQAFSDNIYSGGWDRIANANQLTLGLTSRWLDADTGFERMSLSVAQRLYFDDQRVFLYDNPSVEYPPTRRRSDYLFEGQVALTDQFRINLGGQINPETRHRNRMSAGVRWQPKRLATIAANYRYERDPRSFDSPNNIYQGTLADRTKERVSLTTQWPLTQKLYALGRLDYSLQEKRSTQSILGMEYKGDCCWTARVVVQRYAVSSEKSNSTVFFQLELSGLGSLGTDPM</sequence>
<dbReference type="GO" id="GO:1990351">
    <property type="term" value="C:transporter complex"/>
    <property type="evidence" value="ECO:0007669"/>
    <property type="project" value="TreeGrafter"/>
</dbReference>
<dbReference type="InterPro" id="IPR020889">
    <property type="entry name" value="LipoPS_assembly_LptD"/>
</dbReference>
<evidence type="ECO:0000313" key="3">
    <source>
        <dbReference type="Proteomes" id="UP000823889"/>
    </source>
</evidence>
<feature type="domain" description="LptD C-terminal" evidence="1">
    <location>
        <begin position="231"/>
        <end position="646"/>
    </location>
</feature>
<reference evidence="2" key="1">
    <citation type="journal article" date="2021" name="PeerJ">
        <title>Extensive microbial diversity within the chicken gut microbiome revealed by metagenomics and culture.</title>
        <authorList>
            <person name="Gilroy R."/>
            <person name="Ravi A."/>
            <person name="Getino M."/>
            <person name="Pursley I."/>
            <person name="Horton D.L."/>
            <person name="Alikhan N.F."/>
            <person name="Baker D."/>
            <person name="Gharbi K."/>
            <person name="Hall N."/>
            <person name="Watson M."/>
            <person name="Adriaenssens E.M."/>
            <person name="Foster-Nyarko E."/>
            <person name="Jarju S."/>
            <person name="Secka A."/>
            <person name="Antonio M."/>
            <person name="Oren A."/>
            <person name="Chaudhuri R.R."/>
            <person name="La Ragione R."/>
            <person name="Hildebrand F."/>
            <person name="Pallen M.J."/>
        </authorList>
    </citation>
    <scope>NUCLEOTIDE SEQUENCE</scope>
    <source>
        <strain evidence="2">9264</strain>
    </source>
</reference>
<organism evidence="2 3">
    <name type="scientific">Candidatus Paenalcaligenes intestinipullorum</name>
    <dbReference type="NCBI Taxonomy" id="2838718"/>
    <lineage>
        <taxon>Bacteria</taxon>
        <taxon>Pseudomonadati</taxon>
        <taxon>Pseudomonadota</taxon>
        <taxon>Betaproteobacteria</taxon>
        <taxon>Burkholderiales</taxon>
        <taxon>Alcaligenaceae</taxon>
        <taxon>Paenalcaligenes</taxon>
    </lineage>
</organism>
<comment type="caution">
    <text evidence="2">The sequence shown here is derived from an EMBL/GenBank/DDBJ whole genome shotgun (WGS) entry which is preliminary data.</text>
</comment>
<dbReference type="EMBL" id="DWUQ01000114">
    <property type="protein sequence ID" value="HJD44513.1"/>
    <property type="molecule type" value="Genomic_DNA"/>
</dbReference>
<name>A0A9D2RK09_9BURK</name>
<dbReference type="InterPro" id="IPR050218">
    <property type="entry name" value="LptD"/>
</dbReference>
<dbReference type="PANTHER" id="PTHR30189">
    <property type="entry name" value="LPS-ASSEMBLY PROTEIN"/>
    <property type="match status" value="1"/>
</dbReference>
<dbReference type="Pfam" id="PF04453">
    <property type="entry name" value="LptD"/>
    <property type="match status" value="1"/>
</dbReference>
<dbReference type="AlphaFoldDB" id="A0A9D2RK09"/>
<accession>A0A9D2RK09</accession>
<dbReference type="Proteomes" id="UP000823889">
    <property type="component" value="Unassembled WGS sequence"/>
</dbReference>
<dbReference type="HAMAP" id="MF_01411">
    <property type="entry name" value="LPS_assembly_LptD"/>
    <property type="match status" value="1"/>
</dbReference>
<dbReference type="PANTHER" id="PTHR30189:SF1">
    <property type="entry name" value="LPS-ASSEMBLY PROTEIN LPTD"/>
    <property type="match status" value="1"/>
</dbReference>
<protein>
    <submittedName>
        <fullName evidence="2">LPS-assembly protein LptD</fullName>
    </submittedName>
</protein>
<dbReference type="GO" id="GO:0009279">
    <property type="term" value="C:cell outer membrane"/>
    <property type="evidence" value="ECO:0007669"/>
    <property type="project" value="InterPro"/>
</dbReference>
<evidence type="ECO:0000313" key="2">
    <source>
        <dbReference type="EMBL" id="HJD44513.1"/>
    </source>
</evidence>
<evidence type="ECO:0000259" key="1">
    <source>
        <dbReference type="Pfam" id="PF04453"/>
    </source>
</evidence>
<dbReference type="GO" id="GO:0015920">
    <property type="term" value="P:lipopolysaccharide transport"/>
    <property type="evidence" value="ECO:0007669"/>
    <property type="project" value="InterPro"/>
</dbReference>
<reference evidence="2" key="2">
    <citation type="submission" date="2021-04" db="EMBL/GenBank/DDBJ databases">
        <authorList>
            <person name="Gilroy R."/>
        </authorList>
    </citation>
    <scope>NUCLEOTIDE SEQUENCE</scope>
    <source>
        <strain evidence="2">9264</strain>
    </source>
</reference>
<dbReference type="GO" id="GO:0043165">
    <property type="term" value="P:Gram-negative-bacterium-type cell outer membrane assembly"/>
    <property type="evidence" value="ECO:0007669"/>
    <property type="project" value="InterPro"/>
</dbReference>
<dbReference type="InterPro" id="IPR007543">
    <property type="entry name" value="LptD_C"/>
</dbReference>
<feature type="non-terminal residue" evidence="2">
    <location>
        <position position="714"/>
    </location>
</feature>
<gene>
    <name evidence="2" type="ORF">H9906_05740</name>
</gene>